<evidence type="ECO:0000256" key="1">
    <source>
        <dbReference type="SAM" id="MobiDB-lite"/>
    </source>
</evidence>
<dbReference type="GO" id="GO:0016020">
    <property type="term" value="C:membrane"/>
    <property type="evidence" value="ECO:0007669"/>
    <property type="project" value="InterPro"/>
</dbReference>
<dbReference type="PANTHER" id="PTHR21535:SF90">
    <property type="entry name" value="CORA METAL ION TRANSPORTER"/>
    <property type="match status" value="1"/>
</dbReference>
<dbReference type="OrthoDB" id="29879at2759"/>
<feature type="transmembrane region" description="Helical" evidence="2">
    <location>
        <begin position="498"/>
        <end position="518"/>
    </location>
</feature>
<dbReference type="GO" id="GO:0015095">
    <property type="term" value="F:magnesium ion transmembrane transporter activity"/>
    <property type="evidence" value="ECO:0007669"/>
    <property type="project" value="InterPro"/>
</dbReference>
<dbReference type="Gene3D" id="1.20.58.340">
    <property type="entry name" value="Magnesium transport protein CorA, transmembrane region"/>
    <property type="match status" value="2"/>
</dbReference>
<dbReference type="CDD" id="cd12829">
    <property type="entry name" value="Alr1p-like"/>
    <property type="match status" value="1"/>
</dbReference>
<evidence type="ECO:0000256" key="2">
    <source>
        <dbReference type="SAM" id="Phobius"/>
    </source>
</evidence>
<dbReference type="PANTHER" id="PTHR21535">
    <property type="entry name" value="MAGNESIUM AND COBALT TRANSPORT PROTEIN/MITOCHONDRIAL IMPORT INNER MEMBRANE TRANSLOCASE SUBUNIT TIM8"/>
    <property type="match status" value="1"/>
</dbReference>
<dbReference type="Gene3D" id="3.30.460.20">
    <property type="entry name" value="CorA soluble domain-like"/>
    <property type="match status" value="1"/>
</dbReference>
<feature type="region of interest" description="Disordered" evidence="1">
    <location>
        <begin position="66"/>
        <end position="91"/>
    </location>
</feature>
<evidence type="ECO:0000313" key="3">
    <source>
        <dbReference type="EMBL" id="TFK96588.1"/>
    </source>
</evidence>
<evidence type="ECO:0008006" key="5">
    <source>
        <dbReference type="Google" id="ProtNLM"/>
    </source>
</evidence>
<keyword evidence="2" id="KW-0812">Transmembrane</keyword>
<dbReference type="SUPFAM" id="SSF143865">
    <property type="entry name" value="CorA soluble domain-like"/>
    <property type="match status" value="2"/>
</dbReference>
<dbReference type="InterPro" id="IPR044089">
    <property type="entry name" value="Alr1-like"/>
</dbReference>
<proteinExistence type="predicted"/>
<dbReference type="InterPro" id="IPR045861">
    <property type="entry name" value="CorA_cytoplasmic_dom"/>
</dbReference>
<keyword evidence="2" id="KW-1133">Transmembrane helix</keyword>
<evidence type="ECO:0000313" key="4">
    <source>
        <dbReference type="Proteomes" id="UP000305067"/>
    </source>
</evidence>
<dbReference type="GO" id="GO:0010961">
    <property type="term" value="P:intracellular magnesium ion homeostasis"/>
    <property type="evidence" value="ECO:0007669"/>
    <property type="project" value="TreeGrafter"/>
</dbReference>
<organism evidence="3 4">
    <name type="scientific">Pterulicium gracile</name>
    <dbReference type="NCBI Taxonomy" id="1884261"/>
    <lineage>
        <taxon>Eukaryota</taxon>
        <taxon>Fungi</taxon>
        <taxon>Dikarya</taxon>
        <taxon>Basidiomycota</taxon>
        <taxon>Agaricomycotina</taxon>
        <taxon>Agaricomycetes</taxon>
        <taxon>Agaricomycetidae</taxon>
        <taxon>Agaricales</taxon>
        <taxon>Pleurotineae</taxon>
        <taxon>Pterulaceae</taxon>
        <taxon>Pterulicium</taxon>
    </lineage>
</organism>
<feature type="transmembrane region" description="Helical" evidence="2">
    <location>
        <begin position="530"/>
        <end position="556"/>
    </location>
</feature>
<sequence>MGGKAGAAWWLDISSPTWHDLKTIGKLLHLHPLTLEDILQKERREKLELFQRLGYYFISFRAVGTRSRSSNDDDNDSNYKGQSGSPGHEDDKKLGRGFGLGLDAGGGLLEANIYLVVFREGIVSFHFHDVTEHIDRVRSRILLLSNVLANTSADWIAHGILDSVIDSFFPLLGKIEREVMEIEDVVLVDEAFRRMKRELAMSVGPALGGEAGGSGTLVHGEGGGSPEEKGDIWNEKELFPASMRHERRMKRRFSLLRSKTYPTFRLHVPTFRLRLPSATFFRRFASPRTYIIRLRRIWIHLRTAPFPPRLRLRHRLRKLWLHLRIAFRSVLYTLGLSRFIPSSSRSTLYTTATADSGSRFGSRGYGYGAYPNLLSDEDMMLLMMDMDSDRGVSPRYALLIRMARTRKLVTALTRLLASKNEVVTAIRKRLIGSGSVKEGKMEENAEVAMYLGDVQDHILTLQMSLTHCERTLSQSHPTYLSQLRTEARRTKSGSDRSIVLLSTVSVGVLCVQVVTATFSTNVQMPRSETVYTVFGLIVALAVLELCVYCMVVRLWWVKARRRTGKRRAKM</sequence>
<dbReference type="STRING" id="1884261.A0A5C3Q8U3"/>
<keyword evidence="4" id="KW-1185">Reference proteome</keyword>
<dbReference type="EMBL" id="ML178858">
    <property type="protein sequence ID" value="TFK96588.1"/>
    <property type="molecule type" value="Genomic_DNA"/>
</dbReference>
<keyword evidence="2" id="KW-0472">Membrane</keyword>
<accession>A0A5C3Q8U3</accession>
<reference evidence="3 4" key="1">
    <citation type="journal article" date="2019" name="Nat. Ecol. Evol.">
        <title>Megaphylogeny resolves global patterns of mushroom evolution.</title>
        <authorList>
            <person name="Varga T."/>
            <person name="Krizsan K."/>
            <person name="Foldi C."/>
            <person name="Dima B."/>
            <person name="Sanchez-Garcia M."/>
            <person name="Sanchez-Ramirez S."/>
            <person name="Szollosi G.J."/>
            <person name="Szarkandi J.G."/>
            <person name="Papp V."/>
            <person name="Albert L."/>
            <person name="Andreopoulos W."/>
            <person name="Angelini C."/>
            <person name="Antonin V."/>
            <person name="Barry K.W."/>
            <person name="Bougher N.L."/>
            <person name="Buchanan P."/>
            <person name="Buyck B."/>
            <person name="Bense V."/>
            <person name="Catcheside P."/>
            <person name="Chovatia M."/>
            <person name="Cooper J."/>
            <person name="Damon W."/>
            <person name="Desjardin D."/>
            <person name="Finy P."/>
            <person name="Geml J."/>
            <person name="Haridas S."/>
            <person name="Hughes K."/>
            <person name="Justo A."/>
            <person name="Karasinski D."/>
            <person name="Kautmanova I."/>
            <person name="Kiss B."/>
            <person name="Kocsube S."/>
            <person name="Kotiranta H."/>
            <person name="LaButti K.M."/>
            <person name="Lechner B.E."/>
            <person name="Liimatainen K."/>
            <person name="Lipzen A."/>
            <person name="Lukacs Z."/>
            <person name="Mihaltcheva S."/>
            <person name="Morgado L.N."/>
            <person name="Niskanen T."/>
            <person name="Noordeloos M.E."/>
            <person name="Ohm R.A."/>
            <person name="Ortiz-Santana B."/>
            <person name="Ovrebo C."/>
            <person name="Racz N."/>
            <person name="Riley R."/>
            <person name="Savchenko A."/>
            <person name="Shiryaev A."/>
            <person name="Soop K."/>
            <person name="Spirin V."/>
            <person name="Szebenyi C."/>
            <person name="Tomsovsky M."/>
            <person name="Tulloss R.E."/>
            <person name="Uehling J."/>
            <person name="Grigoriev I.V."/>
            <person name="Vagvolgyi C."/>
            <person name="Papp T."/>
            <person name="Martin F.M."/>
            <person name="Miettinen O."/>
            <person name="Hibbett D.S."/>
            <person name="Nagy L.G."/>
        </authorList>
    </citation>
    <scope>NUCLEOTIDE SEQUENCE [LARGE SCALE GENOMIC DNA]</scope>
    <source>
        <strain evidence="3 4">CBS 309.79</strain>
    </source>
</reference>
<dbReference type="Proteomes" id="UP000305067">
    <property type="component" value="Unassembled WGS sequence"/>
</dbReference>
<gene>
    <name evidence="3" type="ORF">BDV98DRAFT_555161</name>
</gene>
<protein>
    <recommendedName>
        <fullName evidence="5">Magnesium transporter</fullName>
    </recommendedName>
</protein>
<dbReference type="AlphaFoldDB" id="A0A5C3Q8U3"/>
<name>A0A5C3Q8U3_9AGAR</name>